<dbReference type="AlphaFoldDB" id="A0A9D3UN14"/>
<feature type="non-terminal residue" evidence="1">
    <location>
        <position position="1"/>
    </location>
</feature>
<accession>A0A9D3UN14</accession>
<name>A0A9D3UN14_9ROSI</name>
<comment type="caution">
    <text evidence="1">The sequence shown here is derived from an EMBL/GenBank/DDBJ whole genome shotgun (WGS) entry which is preliminary data.</text>
</comment>
<keyword evidence="2" id="KW-1185">Reference proteome</keyword>
<proteinExistence type="predicted"/>
<dbReference type="EMBL" id="JAIQCV010000011">
    <property type="protein sequence ID" value="KAH1048141.1"/>
    <property type="molecule type" value="Genomic_DNA"/>
</dbReference>
<dbReference type="Proteomes" id="UP000828251">
    <property type="component" value="Unassembled WGS sequence"/>
</dbReference>
<organism evidence="1 2">
    <name type="scientific">Gossypium stocksii</name>
    <dbReference type="NCBI Taxonomy" id="47602"/>
    <lineage>
        <taxon>Eukaryota</taxon>
        <taxon>Viridiplantae</taxon>
        <taxon>Streptophyta</taxon>
        <taxon>Embryophyta</taxon>
        <taxon>Tracheophyta</taxon>
        <taxon>Spermatophyta</taxon>
        <taxon>Magnoliopsida</taxon>
        <taxon>eudicotyledons</taxon>
        <taxon>Gunneridae</taxon>
        <taxon>Pentapetalae</taxon>
        <taxon>rosids</taxon>
        <taxon>malvids</taxon>
        <taxon>Malvales</taxon>
        <taxon>Malvaceae</taxon>
        <taxon>Malvoideae</taxon>
        <taxon>Gossypium</taxon>
    </lineage>
</organism>
<gene>
    <name evidence="1" type="ORF">J1N35_038925</name>
</gene>
<sequence length="59" mass="6595">STKRKQPKNQSTNTKIRGNKSVERGSFFDGILYGIAEVKESNVCFTSSTQVFLAKLIQL</sequence>
<protein>
    <submittedName>
        <fullName evidence="1">Uncharacterized protein</fullName>
    </submittedName>
</protein>
<evidence type="ECO:0000313" key="2">
    <source>
        <dbReference type="Proteomes" id="UP000828251"/>
    </source>
</evidence>
<reference evidence="1 2" key="1">
    <citation type="journal article" date="2021" name="Plant Biotechnol. J.">
        <title>Multi-omics assisted identification of the key and species-specific regulatory components of drought-tolerant mechanisms in Gossypium stocksii.</title>
        <authorList>
            <person name="Yu D."/>
            <person name="Ke L."/>
            <person name="Zhang D."/>
            <person name="Wu Y."/>
            <person name="Sun Y."/>
            <person name="Mei J."/>
            <person name="Sun J."/>
            <person name="Sun Y."/>
        </authorList>
    </citation>
    <scope>NUCLEOTIDE SEQUENCE [LARGE SCALE GENOMIC DNA]</scope>
    <source>
        <strain evidence="2">cv. E1</strain>
        <tissue evidence="1">Leaf</tissue>
    </source>
</reference>
<evidence type="ECO:0000313" key="1">
    <source>
        <dbReference type="EMBL" id="KAH1048141.1"/>
    </source>
</evidence>